<keyword evidence="3" id="KW-1185">Reference proteome</keyword>
<evidence type="ECO:0000313" key="3">
    <source>
        <dbReference type="Proteomes" id="UP001560573"/>
    </source>
</evidence>
<gene>
    <name evidence="2" type="ORF">QTN47_12835</name>
</gene>
<dbReference type="PANTHER" id="PTHR40940:SF2">
    <property type="entry name" value="BATD"/>
    <property type="match status" value="1"/>
</dbReference>
<dbReference type="InterPro" id="IPR025738">
    <property type="entry name" value="BatD"/>
</dbReference>
<reference evidence="2 3" key="1">
    <citation type="submission" date="2023-07" db="EMBL/GenBank/DDBJ databases">
        <authorList>
            <person name="Lian W.-H."/>
        </authorList>
    </citation>
    <scope>NUCLEOTIDE SEQUENCE [LARGE SCALE GENOMIC DNA]</scope>
    <source>
        <strain evidence="2 3">SYSU DXS3180</strain>
    </source>
</reference>
<name>A0ABV3ZET0_9BACT</name>
<dbReference type="Proteomes" id="UP001560573">
    <property type="component" value="Unassembled WGS sequence"/>
</dbReference>
<organism evidence="2 3">
    <name type="scientific">Danxiaibacter flavus</name>
    <dbReference type="NCBI Taxonomy" id="3049108"/>
    <lineage>
        <taxon>Bacteria</taxon>
        <taxon>Pseudomonadati</taxon>
        <taxon>Bacteroidota</taxon>
        <taxon>Chitinophagia</taxon>
        <taxon>Chitinophagales</taxon>
        <taxon>Chitinophagaceae</taxon>
        <taxon>Danxiaibacter</taxon>
    </lineage>
</organism>
<sequence>MLVQRILILILLLCGYQITQAQSLSLKVSSKTIGKNDVLQVEYEIKDGNDITGFSQPPFEQWNVVAGPSTSQSVVSYNGQTTRTFSYVFVLSPRKTGTATVPGASVLVDGKKVSCRSVNIDVSSQANVVVPQQAPAQGLQSLLDDPDFYQMLKRDPVLKANEDPQDFIRKNIFVKAIVSKSSCYVGEPVLVTYKLYTAIHTEARVTKQPTFSGCSVIDLMPDERPQKETLNGKDYRVDIVRRVILIPLQESKLTLDNAAVESFVEIAPASDPNNSKRYSSIISSEPATLTVNALPAQKKPATFTGAVGQFEIKAEVNQGSIPVGESDNLIVTISGSGDLQSINAPSVKWPANTEHFDVNRREHIDKTVYPMQGSIVFEMPFMGTAEGTQKLPSLEWSYFDPSTSTYKTLKTDSLQLVFTKAVKSNVALDAQNQHKDLSNKKYLWIVFGIAIAAALLLYLTLKKNKPSTPPQPKADGTTIPVQPAVAENEPPAPVKKKTDFVTAIDMLRQMDEDVLFFNSTKKLVVQALKECLNSDASYPELIALLEKKDGAKLLVDKCNHIYQTCEYALYSGIKEDNIKEVLIGELEEVIHKCSGN</sequence>
<dbReference type="PANTHER" id="PTHR40940">
    <property type="entry name" value="PROTEIN BATD-RELATED"/>
    <property type="match status" value="1"/>
</dbReference>
<dbReference type="RefSeq" id="WP_369329802.1">
    <property type="nucleotide sequence ID" value="NZ_JAULBC010000004.1"/>
</dbReference>
<evidence type="ECO:0000256" key="1">
    <source>
        <dbReference type="SAM" id="Phobius"/>
    </source>
</evidence>
<proteinExistence type="predicted"/>
<dbReference type="Pfam" id="PF13584">
    <property type="entry name" value="BatD"/>
    <property type="match status" value="2"/>
</dbReference>
<feature type="transmembrane region" description="Helical" evidence="1">
    <location>
        <begin position="442"/>
        <end position="461"/>
    </location>
</feature>
<comment type="caution">
    <text evidence="2">The sequence shown here is derived from an EMBL/GenBank/DDBJ whole genome shotgun (WGS) entry which is preliminary data.</text>
</comment>
<protein>
    <submittedName>
        <fullName evidence="2">BatD family protein</fullName>
    </submittedName>
</protein>
<accession>A0ABV3ZET0</accession>
<keyword evidence="1" id="KW-0812">Transmembrane</keyword>
<keyword evidence="1" id="KW-1133">Transmembrane helix</keyword>
<evidence type="ECO:0000313" key="2">
    <source>
        <dbReference type="EMBL" id="MEX6688391.1"/>
    </source>
</evidence>
<dbReference type="EMBL" id="JAULBC010000004">
    <property type="protein sequence ID" value="MEX6688391.1"/>
    <property type="molecule type" value="Genomic_DNA"/>
</dbReference>
<keyword evidence="1" id="KW-0472">Membrane</keyword>